<accession>A0AA41UGL6</accession>
<evidence type="ECO:0000313" key="7">
    <source>
        <dbReference type="EMBL" id="MCI4659888.1"/>
    </source>
</evidence>
<dbReference type="EMBL" id="JALGAR010000007">
    <property type="protein sequence ID" value="MCI4659888.1"/>
    <property type="molecule type" value="Genomic_DNA"/>
</dbReference>
<dbReference type="GO" id="GO:0015093">
    <property type="term" value="F:ferrous iron transmembrane transporter activity"/>
    <property type="evidence" value="ECO:0007669"/>
    <property type="project" value="TreeGrafter"/>
</dbReference>
<evidence type="ECO:0000256" key="4">
    <source>
        <dbReference type="ARBA" id="ARBA00022989"/>
    </source>
</evidence>
<feature type="transmembrane region" description="Helical" evidence="6">
    <location>
        <begin position="69"/>
        <end position="88"/>
    </location>
</feature>
<dbReference type="AlphaFoldDB" id="A0AA41UGL6"/>
<evidence type="ECO:0000256" key="3">
    <source>
        <dbReference type="ARBA" id="ARBA00022692"/>
    </source>
</evidence>
<feature type="transmembrane region" description="Helical" evidence="6">
    <location>
        <begin position="12"/>
        <end position="30"/>
    </location>
</feature>
<feature type="transmembrane region" description="Helical" evidence="6">
    <location>
        <begin position="109"/>
        <end position="129"/>
    </location>
</feature>
<comment type="subcellular location">
    <subcellularLocation>
        <location evidence="1">Membrane</location>
        <topology evidence="1">Multi-pass membrane protein</topology>
    </subcellularLocation>
</comment>
<feature type="transmembrane region" description="Helical" evidence="6">
    <location>
        <begin position="149"/>
        <end position="171"/>
    </location>
</feature>
<evidence type="ECO:0000256" key="2">
    <source>
        <dbReference type="ARBA" id="ARBA00008333"/>
    </source>
</evidence>
<keyword evidence="5 6" id="KW-0472">Membrane</keyword>
<feature type="transmembrane region" description="Helical" evidence="6">
    <location>
        <begin position="178"/>
        <end position="198"/>
    </location>
</feature>
<feature type="transmembrane region" description="Helical" evidence="6">
    <location>
        <begin position="42"/>
        <end position="63"/>
    </location>
</feature>
<dbReference type="Proteomes" id="UP001165341">
    <property type="component" value="Unassembled WGS sequence"/>
</dbReference>
<gene>
    <name evidence="7" type="ORF">MQH31_18935</name>
</gene>
<dbReference type="NCBIfam" id="NF041756">
    <property type="entry name" value="EfeU"/>
    <property type="match status" value="1"/>
</dbReference>
<comment type="similarity">
    <text evidence="2">Belongs to the oxidase-dependent Fe transporter (OFeT) (TC 9.A.10.1) family.</text>
</comment>
<dbReference type="PANTHER" id="PTHR31632">
    <property type="entry name" value="IRON TRANSPORTER FTH1"/>
    <property type="match status" value="1"/>
</dbReference>
<evidence type="ECO:0000256" key="5">
    <source>
        <dbReference type="ARBA" id="ARBA00023136"/>
    </source>
</evidence>
<dbReference type="RefSeq" id="WP_243013341.1">
    <property type="nucleotide sequence ID" value="NZ_JALGAR010000007.1"/>
</dbReference>
<feature type="transmembrane region" description="Helical" evidence="6">
    <location>
        <begin position="243"/>
        <end position="262"/>
    </location>
</feature>
<name>A0AA41UGL6_9MICO</name>
<keyword evidence="4 6" id="KW-1133">Transmembrane helix</keyword>
<evidence type="ECO:0000256" key="6">
    <source>
        <dbReference type="SAM" id="Phobius"/>
    </source>
</evidence>
<evidence type="ECO:0000313" key="8">
    <source>
        <dbReference type="Proteomes" id="UP001165341"/>
    </source>
</evidence>
<keyword evidence="3 6" id="KW-0812">Transmembrane</keyword>
<protein>
    <submittedName>
        <fullName evidence="7">FTR1 family protein</fullName>
    </submittedName>
</protein>
<proteinExistence type="inferred from homology"/>
<sequence>MLANYLIGLREGLEGALIVTILVAYLVKVARRDLLGRLWTGVGLAVLLALTIGAVLTFGTASLPESAEPAIAGSLSVAATGLVTWMVFWMLRTARDLSGHLRGTIDRSLVGTGVGLVLVAFLAVGREGIETALFIWAAVQSTGETTLPLIGAALGILTAVALGALIYFGMLKINLARFFTWSGAILIVVAAGVLSYGVHDLQESGILPGEHALAFDVSGAIPAESWYGTLLKGTLNFSPETTWLSLLAWLAYTGTVLTLFLVKSARGRAVRPLAVPRPAGTGTAATATATVPAPIH</sequence>
<organism evidence="7 8">
    <name type="scientific">Cryobacterium zhongshanensis</name>
    <dbReference type="NCBI Taxonomy" id="2928153"/>
    <lineage>
        <taxon>Bacteria</taxon>
        <taxon>Bacillati</taxon>
        <taxon>Actinomycetota</taxon>
        <taxon>Actinomycetes</taxon>
        <taxon>Micrococcales</taxon>
        <taxon>Microbacteriaceae</taxon>
        <taxon>Cryobacterium</taxon>
    </lineage>
</organism>
<dbReference type="Pfam" id="PF03239">
    <property type="entry name" value="FTR1"/>
    <property type="match status" value="1"/>
</dbReference>
<evidence type="ECO:0000256" key="1">
    <source>
        <dbReference type="ARBA" id="ARBA00004141"/>
    </source>
</evidence>
<dbReference type="InterPro" id="IPR004923">
    <property type="entry name" value="FTR1/Fip1/EfeU"/>
</dbReference>
<reference evidence="7" key="1">
    <citation type="submission" date="2022-03" db="EMBL/GenBank/DDBJ databases">
        <title>Cryobacterium sp. nov. strain ZS14-85, isolated from Antarctic soil.</title>
        <authorList>
            <person name="Li J."/>
            <person name="Niu G."/>
        </authorList>
    </citation>
    <scope>NUCLEOTIDE SEQUENCE</scope>
    <source>
        <strain evidence="7">ZS14-85</strain>
    </source>
</reference>
<dbReference type="GO" id="GO:0033573">
    <property type="term" value="C:high-affinity iron permease complex"/>
    <property type="evidence" value="ECO:0007669"/>
    <property type="project" value="InterPro"/>
</dbReference>
<keyword evidence="8" id="KW-1185">Reference proteome</keyword>
<comment type="caution">
    <text evidence="7">The sequence shown here is derived from an EMBL/GenBank/DDBJ whole genome shotgun (WGS) entry which is preliminary data.</text>
</comment>
<dbReference type="PANTHER" id="PTHR31632:SF2">
    <property type="entry name" value="PLASMA MEMBRANE IRON PERMEASE"/>
    <property type="match status" value="1"/>
</dbReference>